<evidence type="ECO:0000313" key="2">
    <source>
        <dbReference type="EMBL" id="MCD7459050.1"/>
    </source>
</evidence>
<protein>
    <recommendedName>
        <fullName evidence="1">DNA replication complex GINS protein SLD5 C-terminal domain-containing protein</fullName>
    </recommendedName>
</protein>
<gene>
    <name evidence="2" type="ORF">HAX54_039894</name>
</gene>
<name>A0ABS8SJF9_DATST</name>
<reference evidence="2 3" key="1">
    <citation type="journal article" date="2021" name="BMC Genomics">
        <title>Datura genome reveals duplications of psychoactive alkaloid biosynthetic genes and high mutation rate following tissue culture.</title>
        <authorList>
            <person name="Rajewski A."/>
            <person name="Carter-House D."/>
            <person name="Stajich J."/>
            <person name="Litt A."/>
        </authorList>
    </citation>
    <scope>NUCLEOTIDE SEQUENCE [LARGE SCALE GENOMIC DNA]</scope>
    <source>
        <strain evidence="2">AR-01</strain>
    </source>
</reference>
<dbReference type="Gene3D" id="3.40.5.60">
    <property type="match status" value="1"/>
</dbReference>
<dbReference type="Pfam" id="PF16922">
    <property type="entry name" value="SLD5_C"/>
    <property type="match status" value="1"/>
</dbReference>
<proteinExistence type="predicted"/>
<comment type="caution">
    <text evidence="2">The sequence shown here is derived from an EMBL/GenBank/DDBJ whole genome shotgun (WGS) entry which is preliminary data.</text>
</comment>
<dbReference type="EMBL" id="JACEIK010000557">
    <property type="protein sequence ID" value="MCD7459050.1"/>
    <property type="molecule type" value="Genomic_DNA"/>
</dbReference>
<feature type="domain" description="DNA replication complex GINS protein SLD5 C-terminal" evidence="1">
    <location>
        <begin position="43"/>
        <end position="86"/>
    </location>
</feature>
<keyword evidence="3" id="KW-1185">Reference proteome</keyword>
<evidence type="ECO:0000259" key="1">
    <source>
        <dbReference type="Pfam" id="PF16922"/>
    </source>
</evidence>
<dbReference type="InterPro" id="IPR031633">
    <property type="entry name" value="SLD5_C"/>
</dbReference>
<sequence length="86" mass="9643">MQVLTCETQVSCRSRISWKDYAWICVAPAKRSSRAAAGSICYLQKLGSFQLDDSEEEPVNIEANDLYALPYNFINSLVESGQIHLV</sequence>
<evidence type="ECO:0000313" key="3">
    <source>
        <dbReference type="Proteomes" id="UP000823775"/>
    </source>
</evidence>
<dbReference type="Proteomes" id="UP000823775">
    <property type="component" value="Unassembled WGS sequence"/>
</dbReference>
<accession>A0ABS8SJF9</accession>
<dbReference type="SUPFAM" id="SSF160059">
    <property type="entry name" value="PriA/YqbF domain"/>
    <property type="match status" value="1"/>
</dbReference>
<dbReference type="CDD" id="cd21692">
    <property type="entry name" value="GINS_B_Sld5"/>
    <property type="match status" value="1"/>
</dbReference>
<organism evidence="2 3">
    <name type="scientific">Datura stramonium</name>
    <name type="common">Jimsonweed</name>
    <name type="synonym">Common thornapple</name>
    <dbReference type="NCBI Taxonomy" id="4076"/>
    <lineage>
        <taxon>Eukaryota</taxon>
        <taxon>Viridiplantae</taxon>
        <taxon>Streptophyta</taxon>
        <taxon>Embryophyta</taxon>
        <taxon>Tracheophyta</taxon>
        <taxon>Spermatophyta</taxon>
        <taxon>Magnoliopsida</taxon>
        <taxon>eudicotyledons</taxon>
        <taxon>Gunneridae</taxon>
        <taxon>Pentapetalae</taxon>
        <taxon>asterids</taxon>
        <taxon>lamiids</taxon>
        <taxon>Solanales</taxon>
        <taxon>Solanaceae</taxon>
        <taxon>Solanoideae</taxon>
        <taxon>Datureae</taxon>
        <taxon>Datura</taxon>
    </lineage>
</organism>